<dbReference type="Proteomes" id="UP001387100">
    <property type="component" value="Unassembled WGS sequence"/>
</dbReference>
<dbReference type="EMBL" id="JBBIAA010000013">
    <property type="protein sequence ID" value="MEJ5945889.1"/>
    <property type="molecule type" value="Genomic_DNA"/>
</dbReference>
<comment type="caution">
    <text evidence="2">The sequence shown here is derived from an EMBL/GenBank/DDBJ whole genome shotgun (WGS) entry which is preliminary data.</text>
</comment>
<evidence type="ECO:0000313" key="3">
    <source>
        <dbReference type="Proteomes" id="UP001387100"/>
    </source>
</evidence>
<gene>
    <name evidence="2" type="ORF">WDZ17_11360</name>
</gene>
<dbReference type="SUPFAM" id="SSF52317">
    <property type="entry name" value="Class I glutamine amidotransferase-like"/>
    <property type="match status" value="1"/>
</dbReference>
<dbReference type="PANTHER" id="PTHR40469:SF2">
    <property type="entry name" value="GALACTOSE-BINDING DOMAIN-LIKE SUPERFAMILY PROTEIN"/>
    <property type="match status" value="1"/>
</dbReference>
<dbReference type="Gene3D" id="3.40.50.880">
    <property type="match status" value="1"/>
</dbReference>
<accession>A0ABU8RLN1</accession>
<feature type="domain" description="ThuA-like" evidence="1">
    <location>
        <begin position="6"/>
        <end position="223"/>
    </location>
</feature>
<dbReference type="InterPro" id="IPR029062">
    <property type="entry name" value="Class_I_gatase-like"/>
</dbReference>
<keyword evidence="3" id="KW-1185">Reference proteome</keyword>
<dbReference type="RefSeq" id="WP_339575274.1">
    <property type="nucleotide sequence ID" value="NZ_JBBIAA010000013.1"/>
</dbReference>
<proteinExistence type="predicted"/>
<reference evidence="2 3" key="1">
    <citation type="journal article" date="2017" name="Int. J. Syst. Evol. Microbiol.">
        <title>Pseudokineococcus basanitobsidens sp. nov., isolated from volcanic rock.</title>
        <authorList>
            <person name="Lee D.W."/>
            <person name="Park M.Y."/>
            <person name="Kim J.J."/>
            <person name="Kim B.S."/>
        </authorList>
    </citation>
    <scope>NUCLEOTIDE SEQUENCE [LARGE SCALE GENOMIC DNA]</scope>
    <source>
        <strain evidence="2 3">DSM 103726</strain>
    </source>
</reference>
<evidence type="ECO:0000259" key="1">
    <source>
        <dbReference type="Pfam" id="PF06283"/>
    </source>
</evidence>
<dbReference type="PANTHER" id="PTHR40469">
    <property type="entry name" value="SECRETED GLYCOSYL HYDROLASE"/>
    <property type="match status" value="1"/>
</dbReference>
<sequence length="227" mass="24297">MPADRRVLVLAGRGRYEDPWHDHAATSAGVARVLGDLEGTDVEVRSTFPDALDDLDALDLLVVNSGRGRPDPAFDGDDVAWARLHRRLSAHVRGGGAVLALHQAASTFPDSPTWADDLGGRWVPGESWHPPLGAMSARPVEGSHPLVDGLGAVEAVDERYCGLRVTGDVVVTLTVEDDEGGVHPAGWVHAAGGRRVVYDGLGHDVRALASPGRRDLLRREARWLLEG</sequence>
<name>A0ABU8RLN1_9ACTN</name>
<dbReference type="Pfam" id="PF06283">
    <property type="entry name" value="ThuA"/>
    <property type="match status" value="1"/>
</dbReference>
<organism evidence="2 3">
    <name type="scientific">Pseudokineococcus basanitobsidens</name>
    <dbReference type="NCBI Taxonomy" id="1926649"/>
    <lineage>
        <taxon>Bacteria</taxon>
        <taxon>Bacillati</taxon>
        <taxon>Actinomycetota</taxon>
        <taxon>Actinomycetes</taxon>
        <taxon>Kineosporiales</taxon>
        <taxon>Kineosporiaceae</taxon>
        <taxon>Pseudokineococcus</taxon>
    </lineage>
</organism>
<dbReference type="InterPro" id="IPR029010">
    <property type="entry name" value="ThuA-like"/>
</dbReference>
<evidence type="ECO:0000313" key="2">
    <source>
        <dbReference type="EMBL" id="MEJ5945889.1"/>
    </source>
</evidence>
<protein>
    <submittedName>
        <fullName evidence="2">ThuA domain-containing protein</fullName>
    </submittedName>
</protein>